<feature type="transmembrane region" description="Helical" evidence="2">
    <location>
        <begin position="137"/>
        <end position="158"/>
    </location>
</feature>
<evidence type="ECO:0000313" key="3">
    <source>
        <dbReference type="EMBL" id="GAA3245751.1"/>
    </source>
</evidence>
<evidence type="ECO:0008006" key="5">
    <source>
        <dbReference type="Google" id="ProtNLM"/>
    </source>
</evidence>
<evidence type="ECO:0000313" key="4">
    <source>
        <dbReference type="Proteomes" id="UP001500728"/>
    </source>
</evidence>
<keyword evidence="2" id="KW-0812">Transmembrane</keyword>
<gene>
    <name evidence="3" type="ORF">GCM10010469_01090</name>
</gene>
<proteinExistence type="predicted"/>
<name>A0ABP6QQL0_9ACTN</name>
<feature type="transmembrane region" description="Helical" evidence="2">
    <location>
        <begin position="6"/>
        <end position="24"/>
    </location>
</feature>
<keyword evidence="2" id="KW-1133">Transmembrane helix</keyword>
<feature type="region of interest" description="Disordered" evidence="1">
    <location>
        <begin position="100"/>
        <end position="128"/>
    </location>
</feature>
<reference evidence="4" key="1">
    <citation type="journal article" date="2019" name="Int. J. Syst. Evol. Microbiol.">
        <title>The Global Catalogue of Microorganisms (GCM) 10K type strain sequencing project: providing services to taxonomists for standard genome sequencing and annotation.</title>
        <authorList>
            <consortium name="The Broad Institute Genomics Platform"/>
            <consortium name="The Broad Institute Genome Sequencing Center for Infectious Disease"/>
            <person name="Wu L."/>
            <person name="Ma J."/>
        </authorList>
    </citation>
    <scope>NUCLEOTIDE SEQUENCE [LARGE SCALE GENOMIC DNA]</scope>
    <source>
        <strain evidence="4">JCM 9381</strain>
    </source>
</reference>
<evidence type="ECO:0000256" key="2">
    <source>
        <dbReference type="SAM" id="Phobius"/>
    </source>
</evidence>
<keyword evidence="4" id="KW-1185">Reference proteome</keyword>
<feature type="transmembrane region" description="Helical" evidence="2">
    <location>
        <begin position="170"/>
        <end position="192"/>
    </location>
</feature>
<sequence>MATAAIVIAALLLAAILYGIARLISTDQSRLPPLARLRGRRAALEDEERWCAGLLLHGRIGARSYQRRMSSLARGDRVVRRRERTDRPLLLIRLVGWGEPQSPTGSPRKALPVARSAGRRPECEEPPPMRTWPARRWAVAAAVTVIAAIVIGVPTGVVPTPFYTRMTPVLWWNHPVWLISSVLEGLLVATYVRAGPGRGRAAASPERPRTARALGAGLLSAFAVGCPVCNKLVVLAIGVSGALAYFAPVQPVLAATSVALLLHALMRRLRTAKVCEVPS</sequence>
<accession>A0ABP6QQL0</accession>
<keyword evidence="2" id="KW-0472">Membrane</keyword>
<feature type="transmembrane region" description="Helical" evidence="2">
    <location>
        <begin position="213"/>
        <end position="237"/>
    </location>
</feature>
<evidence type="ECO:0000256" key="1">
    <source>
        <dbReference type="SAM" id="MobiDB-lite"/>
    </source>
</evidence>
<feature type="transmembrane region" description="Helical" evidence="2">
    <location>
        <begin position="243"/>
        <end position="265"/>
    </location>
</feature>
<comment type="caution">
    <text evidence="3">The sequence shown here is derived from an EMBL/GenBank/DDBJ whole genome shotgun (WGS) entry which is preliminary data.</text>
</comment>
<dbReference type="EMBL" id="BAAAUW010000001">
    <property type="protein sequence ID" value="GAA3245751.1"/>
    <property type="molecule type" value="Genomic_DNA"/>
</dbReference>
<organism evidence="3 4">
    <name type="scientific">Streptomyces labedae</name>
    <dbReference type="NCBI Taxonomy" id="285569"/>
    <lineage>
        <taxon>Bacteria</taxon>
        <taxon>Bacillati</taxon>
        <taxon>Actinomycetota</taxon>
        <taxon>Actinomycetes</taxon>
        <taxon>Kitasatosporales</taxon>
        <taxon>Streptomycetaceae</taxon>
        <taxon>Streptomyces</taxon>
    </lineage>
</organism>
<dbReference type="Proteomes" id="UP001500728">
    <property type="component" value="Unassembled WGS sequence"/>
</dbReference>
<protein>
    <recommendedName>
        <fullName evidence="5">Integral membrane protein</fullName>
    </recommendedName>
</protein>